<dbReference type="InterPro" id="IPR005495">
    <property type="entry name" value="LptG/LptF_permease"/>
</dbReference>
<accession>Q1QTE6</accession>
<keyword evidence="5" id="KW-0813">Transport</keyword>
<dbReference type="InterPro" id="IPR030922">
    <property type="entry name" value="LptF"/>
</dbReference>
<dbReference type="Proteomes" id="UP000000239">
    <property type="component" value="Chromosome"/>
</dbReference>
<dbReference type="Pfam" id="PF03739">
    <property type="entry name" value="LptF_LptG"/>
    <property type="match status" value="1"/>
</dbReference>
<comment type="subunit">
    <text evidence="11">Component of the lipopolysaccharide transport and assembly complex. The LptBFG transporter is composed of two ATP-binding proteins (LptB) and two transmembrane proteins (LptF and LptG).</text>
</comment>
<dbReference type="EMBL" id="CP000285">
    <property type="protein sequence ID" value="ABE60262.1"/>
    <property type="molecule type" value="Genomic_DNA"/>
</dbReference>
<protein>
    <recommendedName>
        <fullName evidence="4">Lipopolysaccharide export system permease protein LptF</fullName>
    </recommendedName>
</protein>
<keyword evidence="10 12" id="KW-0472">Membrane</keyword>
<organism evidence="13 14">
    <name type="scientific">Chromohalobacter israelensis (strain ATCC BAA-138 / DSM 3043 / CIP 106854 / NCIMB 13768 / 1H11)</name>
    <name type="common">Chromohalobacter salexigens</name>
    <dbReference type="NCBI Taxonomy" id="290398"/>
    <lineage>
        <taxon>Bacteria</taxon>
        <taxon>Pseudomonadati</taxon>
        <taxon>Pseudomonadota</taxon>
        <taxon>Gammaproteobacteria</taxon>
        <taxon>Oceanospirillales</taxon>
        <taxon>Halomonadaceae</taxon>
        <taxon>Chromohalobacter</taxon>
    </lineage>
</organism>
<comment type="subcellular location">
    <subcellularLocation>
        <location evidence="2">Cell inner membrane</location>
        <topology evidence="2">Multi-pass membrane protein</topology>
    </subcellularLocation>
</comment>
<feature type="transmembrane region" description="Helical" evidence="12">
    <location>
        <begin position="32"/>
        <end position="53"/>
    </location>
</feature>
<evidence type="ECO:0000256" key="1">
    <source>
        <dbReference type="ARBA" id="ARBA00002265"/>
    </source>
</evidence>
<name>Q1QTE6_CHRI1</name>
<keyword evidence="9 12" id="KW-1133">Transmembrane helix</keyword>
<evidence type="ECO:0000256" key="4">
    <source>
        <dbReference type="ARBA" id="ARBA00014213"/>
    </source>
</evidence>
<dbReference type="GO" id="GO:0055085">
    <property type="term" value="P:transmembrane transport"/>
    <property type="evidence" value="ECO:0007669"/>
    <property type="project" value="InterPro"/>
</dbReference>
<dbReference type="PANTHER" id="PTHR33529">
    <property type="entry name" value="SLR0882 PROTEIN-RELATED"/>
    <property type="match status" value="1"/>
</dbReference>
<sequence length="386" mass="42842">MGRVVEGCTRFAKGPRGPGSRPGRRRLIVFRYLTREILATMAAVAGVLLLVIMGSRFIRYFGDAAQGDIPASILGTLMLYHLPGFMELVLPLSFFLGILLAFGQLYLNSEITVLVACGISPNRLLRVTLWPALLVALLVALCSLWLTPNGARHNEMVLEEQKSRLDFSVLQPGRFQEFGSGRTAYTESLNDDRSRMESVFISERQPRSDGTPETVVTRADGGYQTVDDDTGSRFLVLTDGERYSVEPGNHVAERVQFDTYAVRLSQASERVDLQAAELTSTPQLLERGGSEAWANLQWRLSMPLMVPILTLLALPLSRVNPRQGRFAKLLPAIFLHISYLSLLLAAQDAIARGSLAPTIGMWPIHLGYLLLGVWMTRRDQRRGGRT</sequence>
<keyword evidence="14" id="KW-1185">Reference proteome</keyword>
<dbReference type="HOGENOM" id="CLU_028799_0_2_6"/>
<comment type="similarity">
    <text evidence="3">Belongs to the LptF/LptG family.</text>
</comment>
<evidence type="ECO:0000256" key="6">
    <source>
        <dbReference type="ARBA" id="ARBA00022475"/>
    </source>
</evidence>
<feature type="transmembrane region" description="Helical" evidence="12">
    <location>
        <begin position="329"/>
        <end position="347"/>
    </location>
</feature>
<dbReference type="KEGG" id="csa:Csal_2917"/>
<dbReference type="OrthoDB" id="9778062at2"/>
<evidence type="ECO:0000256" key="3">
    <source>
        <dbReference type="ARBA" id="ARBA00007725"/>
    </source>
</evidence>
<evidence type="ECO:0000256" key="5">
    <source>
        <dbReference type="ARBA" id="ARBA00022448"/>
    </source>
</evidence>
<dbReference type="eggNOG" id="COG0795">
    <property type="taxonomic scope" value="Bacteria"/>
</dbReference>
<evidence type="ECO:0000256" key="11">
    <source>
        <dbReference type="ARBA" id="ARBA00026081"/>
    </source>
</evidence>
<evidence type="ECO:0000256" key="2">
    <source>
        <dbReference type="ARBA" id="ARBA00004429"/>
    </source>
</evidence>
<dbReference type="PANTHER" id="PTHR33529:SF7">
    <property type="entry name" value="LIPOPOLYSACCHARIDE EXPORT SYSTEM PERMEASE PROTEIN LPTF"/>
    <property type="match status" value="1"/>
</dbReference>
<comment type="function">
    <text evidence="1">Part of the ABC transporter complex LptBFG involved in the translocation of lipopolysaccharide (LPS) from the inner membrane to the outer membrane.</text>
</comment>
<evidence type="ECO:0000256" key="10">
    <source>
        <dbReference type="ARBA" id="ARBA00023136"/>
    </source>
</evidence>
<evidence type="ECO:0000313" key="14">
    <source>
        <dbReference type="Proteomes" id="UP000000239"/>
    </source>
</evidence>
<reference evidence="13 14" key="1">
    <citation type="journal article" date="2011" name="Stand. Genomic Sci.">
        <title>Complete genome sequence of the halophilic and highly halotolerant Chromohalobacter salexigens type strain (1H11(T)).</title>
        <authorList>
            <person name="Copeland A."/>
            <person name="O'Connor K."/>
            <person name="Lucas S."/>
            <person name="Lapidus A."/>
            <person name="Berry K.W."/>
            <person name="Detter J.C."/>
            <person name="Del Rio T.G."/>
            <person name="Hammon N."/>
            <person name="Dalin E."/>
            <person name="Tice H."/>
            <person name="Pitluck S."/>
            <person name="Bruce D."/>
            <person name="Goodwin L."/>
            <person name="Han C."/>
            <person name="Tapia R."/>
            <person name="Saunders E."/>
            <person name="Schmutz J."/>
            <person name="Brettin T."/>
            <person name="Larimer F."/>
            <person name="Land M."/>
            <person name="Hauser L."/>
            <person name="Vargas C."/>
            <person name="Nieto J.J."/>
            <person name="Kyrpides N.C."/>
            <person name="Ivanova N."/>
            <person name="Goker M."/>
            <person name="Klenk H.P."/>
            <person name="Csonka L.N."/>
            <person name="Woyke T."/>
        </authorList>
    </citation>
    <scope>NUCLEOTIDE SEQUENCE [LARGE SCALE GENOMIC DNA]</scope>
    <source>
        <strain evidence="14">ATCC BAA-138 / DSM 3043 / CIP 106854 / NCIMB 13768 / 1H11</strain>
    </source>
</reference>
<evidence type="ECO:0000256" key="7">
    <source>
        <dbReference type="ARBA" id="ARBA00022519"/>
    </source>
</evidence>
<proteinExistence type="inferred from homology"/>
<keyword evidence="8 12" id="KW-0812">Transmembrane</keyword>
<dbReference type="GO" id="GO:0015920">
    <property type="term" value="P:lipopolysaccharide transport"/>
    <property type="evidence" value="ECO:0007669"/>
    <property type="project" value="TreeGrafter"/>
</dbReference>
<dbReference type="STRING" id="290398.Csal_2917"/>
<gene>
    <name evidence="13" type="ordered locus">Csal_2917</name>
</gene>
<evidence type="ECO:0000256" key="12">
    <source>
        <dbReference type="SAM" id="Phobius"/>
    </source>
</evidence>
<evidence type="ECO:0000256" key="8">
    <source>
        <dbReference type="ARBA" id="ARBA00022692"/>
    </source>
</evidence>
<feature type="transmembrane region" description="Helical" evidence="12">
    <location>
        <begin position="359"/>
        <end position="376"/>
    </location>
</feature>
<evidence type="ECO:0000313" key="13">
    <source>
        <dbReference type="EMBL" id="ABE60262.1"/>
    </source>
</evidence>
<dbReference type="AlphaFoldDB" id="Q1QTE6"/>
<feature type="transmembrane region" description="Helical" evidence="12">
    <location>
        <begin position="88"/>
        <end position="107"/>
    </location>
</feature>
<feature type="transmembrane region" description="Helical" evidence="12">
    <location>
        <begin position="127"/>
        <end position="146"/>
    </location>
</feature>
<dbReference type="GO" id="GO:0043190">
    <property type="term" value="C:ATP-binding cassette (ABC) transporter complex"/>
    <property type="evidence" value="ECO:0007669"/>
    <property type="project" value="InterPro"/>
</dbReference>
<keyword evidence="6" id="KW-1003">Cell membrane</keyword>
<dbReference type="NCBIfam" id="TIGR04407">
    <property type="entry name" value="LptF_YjgP"/>
    <property type="match status" value="1"/>
</dbReference>
<evidence type="ECO:0000256" key="9">
    <source>
        <dbReference type="ARBA" id="ARBA00022989"/>
    </source>
</evidence>
<keyword evidence="7" id="KW-0997">Cell inner membrane</keyword>